<sequence length="455" mass="48438">MRNLFFQSLLLPEGWAENVAMTVDENGMIATLSPGSPPPASGPSFRGPAFAGIPNLHSHAHQRALAGSGERSGGDGEDSFWSWRKAMYAALARLTPEAFEDVATQLYVEMVKAGYTAVAEFHYLHHDRDGRPFADPAEMSHRLVAAARTAGIALTLLPVLYSASGFDGAPPTEGQKRFHTTGSSFGALVERLKRDYGRDGAIMLGIAPHSLRAVPAPLLAEVIGAHPEGPIHLHIAEQTIEVTDCLAHTGQRPVEWLLDHVDLDPRWCLIHATHVTDQELAGIAASRAVVGLCPTTEANLGDGLFPADRFLGLGGRFGIGSDSHISVNPVEELRWLEYGQRLTTRRRTVLAGGIDRSTGRALIEQAQISGATACAIKAGRLAVGQRADIVVLDGEAPVLCGRSGDGALDAWIFSGNAPTVHSVVVGGALVVENGRHRAEEAVARRFASTLGRLLA</sequence>
<dbReference type="InterPro" id="IPR032466">
    <property type="entry name" value="Metal_Hydrolase"/>
</dbReference>
<dbReference type="Pfam" id="PF01979">
    <property type="entry name" value="Amidohydro_1"/>
    <property type="match status" value="1"/>
</dbReference>
<dbReference type="SUPFAM" id="SSF51338">
    <property type="entry name" value="Composite domain of metallo-dependent hydrolases"/>
    <property type="match status" value="1"/>
</dbReference>
<dbReference type="NCBIfam" id="TIGR02022">
    <property type="entry name" value="hutF"/>
    <property type="match status" value="1"/>
</dbReference>
<dbReference type="InterPro" id="IPR051607">
    <property type="entry name" value="Metallo-dep_hydrolases"/>
</dbReference>
<dbReference type="GO" id="GO:0005829">
    <property type="term" value="C:cytosol"/>
    <property type="evidence" value="ECO:0007669"/>
    <property type="project" value="TreeGrafter"/>
</dbReference>
<dbReference type="InterPro" id="IPR006680">
    <property type="entry name" value="Amidohydro-rel"/>
</dbReference>
<reference evidence="6 7" key="1">
    <citation type="journal article" date="2011" name="Stand. Genomic Sci.">
        <title>Complete genome sequence of Rhodospirillum rubrum type strain (S1).</title>
        <authorList>
            <person name="Munk A.C."/>
            <person name="Copeland A."/>
            <person name="Lucas S."/>
            <person name="Lapidus A."/>
            <person name="Del Rio T.G."/>
            <person name="Barry K."/>
            <person name="Detter J.C."/>
            <person name="Hammon N."/>
            <person name="Israni S."/>
            <person name="Pitluck S."/>
            <person name="Brettin T."/>
            <person name="Bruce D."/>
            <person name="Han C."/>
            <person name="Tapia R."/>
            <person name="Gilna P."/>
            <person name="Schmutz J."/>
            <person name="Larimer F."/>
            <person name="Land M."/>
            <person name="Kyrpides N.C."/>
            <person name="Mavromatis K."/>
            <person name="Richardson P."/>
            <person name="Rohde M."/>
            <person name="Goker M."/>
            <person name="Klenk H.P."/>
            <person name="Zhang Y."/>
            <person name="Roberts G.P."/>
            <person name="Reslewic S."/>
            <person name="Schwartz D.C."/>
        </authorList>
    </citation>
    <scope>NUCLEOTIDE SEQUENCE [LARGE SCALE GENOMIC DNA]</scope>
    <source>
        <strain evidence="7">ATCC 11170 / ATH 1.1.1 / DSM 467 / LMG 4362 / NCIMB 8255 / S1</strain>
    </source>
</reference>
<dbReference type="PhylomeDB" id="Q2RUU2"/>
<evidence type="ECO:0000259" key="5">
    <source>
        <dbReference type="Pfam" id="PF01979"/>
    </source>
</evidence>
<evidence type="ECO:0000256" key="1">
    <source>
        <dbReference type="ARBA" id="ARBA00001947"/>
    </source>
</evidence>
<keyword evidence="4" id="KW-0862">Zinc</keyword>
<dbReference type="STRING" id="269796.Rru_A1302"/>
<dbReference type="PANTHER" id="PTHR11271:SF48">
    <property type="entry name" value="AMIDOHYDROLASE-RELATED DOMAIN-CONTAINING PROTEIN"/>
    <property type="match status" value="1"/>
</dbReference>
<keyword evidence="3 6" id="KW-0378">Hydrolase</keyword>
<feature type="domain" description="Amidohydrolase-related" evidence="5">
    <location>
        <begin position="50"/>
        <end position="430"/>
    </location>
</feature>
<dbReference type="SUPFAM" id="SSF51556">
    <property type="entry name" value="Metallo-dependent hydrolases"/>
    <property type="match status" value="1"/>
</dbReference>
<proteinExistence type="predicted"/>
<evidence type="ECO:0000256" key="4">
    <source>
        <dbReference type="ARBA" id="ARBA00022833"/>
    </source>
</evidence>
<evidence type="ECO:0000313" key="6">
    <source>
        <dbReference type="EMBL" id="ABC22103.1"/>
    </source>
</evidence>
<dbReference type="HOGENOM" id="CLU_012358_3_0_5"/>
<dbReference type="GO" id="GO:0050416">
    <property type="term" value="F:formimidoylglutamate deiminase activity"/>
    <property type="evidence" value="ECO:0007669"/>
    <property type="project" value="UniProtKB-EC"/>
</dbReference>
<evidence type="ECO:0000313" key="7">
    <source>
        <dbReference type="Proteomes" id="UP000001929"/>
    </source>
</evidence>
<gene>
    <name evidence="6" type="ordered locus">Rru_A1302</name>
</gene>
<dbReference type="EC" id="3.5.3.13" evidence="6"/>
<dbReference type="InterPro" id="IPR010252">
    <property type="entry name" value="HutF"/>
</dbReference>
<dbReference type="GO" id="GO:0046872">
    <property type="term" value="F:metal ion binding"/>
    <property type="evidence" value="ECO:0007669"/>
    <property type="project" value="UniProtKB-KW"/>
</dbReference>
<dbReference type="EnsemblBacteria" id="ABC22103">
    <property type="protein sequence ID" value="ABC22103"/>
    <property type="gene ID" value="Rru_A1302"/>
</dbReference>
<dbReference type="PANTHER" id="PTHR11271">
    <property type="entry name" value="GUANINE DEAMINASE"/>
    <property type="match status" value="1"/>
</dbReference>
<dbReference type="NCBIfam" id="NF006684">
    <property type="entry name" value="PRK09229.1-5"/>
    <property type="match status" value="1"/>
</dbReference>
<dbReference type="AlphaFoldDB" id="Q2RUU2"/>
<organism evidence="6 7">
    <name type="scientific">Rhodospirillum rubrum (strain ATCC 11170 / ATH 1.1.1 / DSM 467 / LMG 4362 / NCIMB 8255 / S1)</name>
    <dbReference type="NCBI Taxonomy" id="269796"/>
    <lineage>
        <taxon>Bacteria</taxon>
        <taxon>Pseudomonadati</taxon>
        <taxon>Pseudomonadota</taxon>
        <taxon>Alphaproteobacteria</taxon>
        <taxon>Rhodospirillales</taxon>
        <taxon>Rhodospirillaceae</taxon>
        <taxon>Rhodospirillum</taxon>
    </lineage>
</organism>
<keyword evidence="2" id="KW-0479">Metal-binding</keyword>
<protein>
    <submittedName>
        <fullName evidence="6">Formimidoylglutamate deiminase</fullName>
        <ecNumber evidence="6">3.5.3.13</ecNumber>
    </submittedName>
</protein>
<dbReference type="RefSeq" id="WP_011389057.1">
    <property type="nucleotide sequence ID" value="NC_007643.1"/>
</dbReference>
<dbReference type="NCBIfam" id="NF006681">
    <property type="entry name" value="PRK09229.1-2"/>
    <property type="match status" value="1"/>
</dbReference>
<dbReference type="PATRIC" id="fig|269796.9.peg.1368"/>
<dbReference type="Gene3D" id="3.20.20.140">
    <property type="entry name" value="Metal-dependent hydrolases"/>
    <property type="match status" value="1"/>
</dbReference>
<accession>Q2RUU2</accession>
<dbReference type="GO" id="GO:0019239">
    <property type="term" value="F:deaminase activity"/>
    <property type="evidence" value="ECO:0007669"/>
    <property type="project" value="TreeGrafter"/>
</dbReference>
<evidence type="ECO:0000256" key="3">
    <source>
        <dbReference type="ARBA" id="ARBA00022801"/>
    </source>
</evidence>
<dbReference type="Gene3D" id="2.30.40.10">
    <property type="entry name" value="Urease, subunit C, domain 1"/>
    <property type="match status" value="1"/>
</dbReference>
<dbReference type="KEGG" id="rru:Rru_A1302"/>
<dbReference type="InterPro" id="IPR011059">
    <property type="entry name" value="Metal-dep_hydrolase_composite"/>
</dbReference>
<evidence type="ECO:0000256" key="2">
    <source>
        <dbReference type="ARBA" id="ARBA00022723"/>
    </source>
</evidence>
<dbReference type="Proteomes" id="UP000001929">
    <property type="component" value="Chromosome"/>
</dbReference>
<dbReference type="eggNOG" id="COG0402">
    <property type="taxonomic scope" value="Bacteria"/>
</dbReference>
<comment type="cofactor">
    <cofactor evidence="1">
        <name>Zn(2+)</name>
        <dbReference type="ChEBI" id="CHEBI:29105"/>
    </cofactor>
</comment>
<name>Q2RUU2_RHORT</name>
<keyword evidence="7" id="KW-1185">Reference proteome</keyword>
<dbReference type="EMBL" id="CP000230">
    <property type="protein sequence ID" value="ABC22103.1"/>
    <property type="molecule type" value="Genomic_DNA"/>
</dbReference>